<evidence type="ECO:0000313" key="1">
    <source>
        <dbReference type="EMBL" id="MEQ7846350.1"/>
    </source>
</evidence>
<gene>
    <name evidence="1" type="ORF">V6R90_03600</name>
</gene>
<proteinExistence type="predicted"/>
<dbReference type="SUPFAM" id="SSF55144">
    <property type="entry name" value="LigT-like"/>
    <property type="match status" value="1"/>
</dbReference>
<sequence length="171" mass="18193">MARLHSLELLPDEAGQAAVRRQWQALHDAGLPSQLDHRGASNAAHVSVVEAPALSSDALDVATARLGSLLPVTAVVGGVLLLGGGGGRVALARPVQLSDDVVRRVLAVRVHVPERRHHGWVPHLTLARGLDRSDVPRALEVLGDHDAALELRLASLRHWDPDAGEVTDLAR</sequence>
<accession>A0ABV1NV24</accession>
<dbReference type="RefSeq" id="WP_349803803.1">
    <property type="nucleotide sequence ID" value="NZ_JBEGDP010000002.1"/>
</dbReference>
<comment type="caution">
    <text evidence="1">The sequence shown here is derived from an EMBL/GenBank/DDBJ whole genome shotgun (WGS) entry which is preliminary data.</text>
</comment>
<evidence type="ECO:0000313" key="2">
    <source>
        <dbReference type="Proteomes" id="UP001482520"/>
    </source>
</evidence>
<organism evidence="1 2">
    <name type="scientific">Nocardioides kribbensis</name>
    <dbReference type="NCBI Taxonomy" id="305517"/>
    <lineage>
        <taxon>Bacteria</taxon>
        <taxon>Bacillati</taxon>
        <taxon>Actinomycetota</taxon>
        <taxon>Actinomycetes</taxon>
        <taxon>Propionibacteriales</taxon>
        <taxon>Nocardioidaceae</taxon>
        <taxon>Nocardioides</taxon>
    </lineage>
</organism>
<protein>
    <submittedName>
        <fullName evidence="1">2'-5' RNA ligase family protein</fullName>
    </submittedName>
</protein>
<reference evidence="1 2" key="1">
    <citation type="submission" date="2024-02" db="EMBL/GenBank/DDBJ databases">
        <title>Full genome sequence of Nocardioides kribbensis.</title>
        <authorList>
            <person name="Poletto B.L."/>
            <person name="Silva G."/>
            <person name="Galante D."/>
            <person name="Campos K.R."/>
            <person name="Santos M.B.N."/>
            <person name="Sacchi C.T."/>
        </authorList>
    </citation>
    <scope>NUCLEOTIDE SEQUENCE [LARGE SCALE GENOMIC DNA]</scope>
    <source>
        <strain evidence="1 2">O4R</strain>
    </source>
</reference>
<dbReference type="InterPro" id="IPR009097">
    <property type="entry name" value="Cyclic_Pdiesterase"/>
</dbReference>
<keyword evidence="2" id="KW-1185">Reference proteome</keyword>
<dbReference type="Gene3D" id="3.90.1140.10">
    <property type="entry name" value="Cyclic phosphodiesterase"/>
    <property type="match status" value="1"/>
</dbReference>
<dbReference type="Pfam" id="PF13563">
    <property type="entry name" value="2_5_RNA_ligase2"/>
    <property type="match status" value="1"/>
</dbReference>
<keyword evidence="1" id="KW-0436">Ligase</keyword>
<dbReference type="EMBL" id="JBEGDP010000002">
    <property type="protein sequence ID" value="MEQ7846350.1"/>
    <property type="molecule type" value="Genomic_DNA"/>
</dbReference>
<dbReference type="Proteomes" id="UP001482520">
    <property type="component" value="Unassembled WGS sequence"/>
</dbReference>
<name>A0ABV1NV24_9ACTN</name>
<dbReference type="GO" id="GO:0016874">
    <property type="term" value="F:ligase activity"/>
    <property type="evidence" value="ECO:0007669"/>
    <property type="project" value="UniProtKB-KW"/>
</dbReference>